<dbReference type="Proteomes" id="UP000219440">
    <property type="component" value="Unassembled WGS sequence"/>
</dbReference>
<evidence type="ECO:0000313" key="4">
    <source>
        <dbReference type="Proteomes" id="UP000219440"/>
    </source>
</evidence>
<reference evidence="3 4" key="1">
    <citation type="submission" date="2017-09" db="EMBL/GenBank/DDBJ databases">
        <authorList>
            <person name="Ehlers B."/>
            <person name="Leendertz F.H."/>
        </authorList>
    </citation>
    <scope>NUCLEOTIDE SEQUENCE [LARGE SCALE GENOMIC DNA]</scope>
    <source>
        <strain evidence="3 4">CGMCC 1.05381</strain>
    </source>
</reference>
<comment type="similarity">
    <text evidence="1">Belongs to the CAPAB/TerDEXZ family.</text>
</comment>
<evidence type="ECO:0000259" key="2">
    <source>
        <dbReference type="Pfam" id="PF02342"/>
    </source>
</evidence>
<accession>A0A2C8YT76</accession>
<dbReference type="Gene3D" id="2.60.60.30">
    <property type="entry name" value="sav2460 like domains"/>
    <property type="match status" value="1"/>
</dbReference>
<dbReference type="InterPro" id="IPR003325">
    <property type="entry name" value="TerD"/>
</dbReference>
<dbReference type="RefSeq" id="WP_097059728.1">
    <property type="nucleotide sequence ID" value="NZ_BMLC01000002.1"/>
</dbReference>
<name>A0A2C8YT76_9MICO</name>
<evidence type="ECO:0000256" key="1">
    <source>
        <dbReference type="ARBA" id="ARBA00008775"/>
    </source>
</evidence>
<dbReference type="AlphaFoldDB" id="A0A2C8YT76"/>
<keyword evidence="4" id="KW-1185">Reference proteome</keyword>
<dbReference type="Pfam" id="PF02342">
    <property type="entry name" value="TerD"/>
    <property type="match status" value="1"/>
</dbReference>
<dbReference type="InterPro" id="IPR051324">
    <property type="entry name" value="Stress/Tellurium_Resist"/>
</dbReference>
<feature type="domain" description="TerD" evidence="2">
    <location>
        <begin position="1"/>
        <end position="187"/>
    </location>
</feature>
<dbReference type="EMBL" id="OCST01000001">
    <property type="protein sequence ID" value="SOE53896.1"/>
    <property type="molecule type" value="Genomic_DNA"/>
</dbReference>
<evidence type="ECO:0000313" key="3">
    <source>
        <dbReference type="EMBL" id="SOE53896.1"/>
    </source>
</evidence>
<proteinExistence type="inferred from homology"/>
<dbReference type="PANTHER" id="PTHR32097">
    <property type="entry name" value="CAMP-BINDING PROTEIN 1-RELATED"/>
    <property type="match status" value="1"/>
</dbReference>
<dbReference type="PANTHER" id="PTHR32097:SF4">
    <property type="entry name" value="GENERAL STRESS PROTEIN 16U"/>
    <property type="match status" value="1"/>
</dbReference>
<organism evidence="3 4">
    <name type="scientific">Salinibacterium xinjiangense</name>
    <dbReference type="NCBI Taxonomy" id="386302"/>
    <lineage>
        <taxon>Bacteria</taxon>
        <taxon>Bacillati</taxon>
        <taxon>Actinomycetota</taxon>
        <taxon>Actinomycetes</taxon>
        <taxon>Micrococcales</taxon>
        <taxon>Microbacteriaceae</taxon>
        <taxon>Salinibacterium</taxon>
    </lineage>
</organism>
<dbReference type="CDD" id="cd06974">
    <property type="entry name" value="TerD_like"/>
    <property type="match status" value="1"/>
</dbReference>
<gene>
    <name evidence="3" type="ORF">SAMN06296378_0625</name>
</gene>
<sequence>MTVSLSKGGSVSLTKEAGASTLSSLTVGLGWDKSQGFAHDLDLSAVLAGSSGKVASETDLVFYGAVTHVSGSVRHGGDNRTGEGDGDDERIVVDLTTVPASVHSIVFIASIDKAIERGQSFGSVTAAYIRVVNNADNRELARFDLTDGASSDIALSFGEVYRDGGDWKFQAIGDGYSTGLAGVLGAYGIDAA</sequence>
<dbReference type="OrthoDB" id="56224at2"/>
<protein>
    <submittedName>
        <fullName evidence="3">Tellurium resistance protein TerD</fullName>
    </submittedName>
</protein>